<feature type="transmembrane region" description="Helical" evidence="1">
    <location>
        <begin position="83"/>
        <end position="102"/>
    </location>
</feature>
<accession>A0A2S6NGX8</accession>
<dbReference type="OrthoDB" id="7375506at2"/>
<dbReference type="AlphaFoldDB" id="A0A2S6NGX8"/>
<evidence type="ECO:0000256" key="1">
    <source>
        <dbReference type="SAM" id="Phobius"/>
    </source>
</evidence>
<feature type="transmembrane region" description="Helical" evidence="1">
    <location>
        <begin position="114"/>
        <end position="132"/>
    </location>
</feature>
<feature type="transmembrane region" description="Helical" evidence="1">
    <location>
        <begin position="162"/>
        <end position="179"/>
    </location>
</feature>
<gene>
    <name evidence="2" type="ORF">CCS01_13180</name>
</gene>
<keyword evidence="1" id="KW-0812">Transmembrane</keyword>
<reference evidence="2 3" key="1">
    <citation type="journal article" date="2018" name="Arch. Microbiol.">
        <title>New insights into the metabolic potential of the phototrophic purple bacterium Rhodopila globiformis DSM 161(T) from its draft genome sequence and evidence for a vanadium-dependent nitrogenase.</title>
        <authorList>
            <person name="Imhoff J.F."/>
            <person name="Rahn T."/>
            <person name="Kunzel S."/>
            <person name="Neulinger S.C."/>
        </authorList>
    </citation>
    <scope>NUCLEOTIDE SEQUENCE [LARGE SCALE GENOMIC DNA]</scope>
    <source>
        <strain evidence="2 3">DSM 161</strain>
    </source>
</reference>
<evidence type="ECO:0000313" key="3">
    <source>
        <dbReference type="Proteomes" id="UP000239724"/>
    </source>
</evidence>
<dbReference type="Proteomes" id="UP000239724">
    <property type="component" value="Unassembled WGS sequence"/>
</dbReference>
<protein>
    <submittedName>
        <fullName evidence="2">Uncharacterized protein</fullName>
    </submittedName>
</protein>
<keyword evidence="1" id="KW-0472">Membrane</keyword>
<keyword evidence="3" id="KW-1185">Reference proteome</keyword>
<sequence>MSNSAITHDEVAPLPTRSGATGMLRRKLPYLVLLVLAIVGIAYTNFSHQPLNGFWEFLTIATGLVCIATAWPRAPDRSARFRLVWTQALHWITLLVAMNLVLLPGFQTLLPTQASSLVVLMLLALGTVLAGINLSSWEISFLGVALAASVPAIVWVKQSALFLLIAVMLIIGLGVAFWPRGRATT</sequence>
<feature type="transmembrane region" description="Helical" evidence="1">
    <location>
        <begin position="52"/>
        <end position="71"/>
    </location>
</feature>
<feature type="transmembrane region" description="Helical" evidence="1">
    <location>
        <begin position="28"/>
        <end position="46"/>
    </location>
</feature>
<keyword evidence="1" id="KW-1133">Transmembrane helix</keyword>
<name>A0A2S6NGX8_RHOGL</name>
<proteinExistence type="predicted"/>
<evidence type="ECO:0000313" key="2">
    <source>
        <dbReference type="EMBL" id="PPQ33892.1"/>
    </source>
</evidence>
<feature type="transmembrane region" description="Helical" evidence="1">
    <location>
        <begin position="139"/>
        <end position="156"/>
    </location>
</feature>
<dbReference type="EMBL" id="NHRY01000136">
    <property type="protein sequence ID" value="PPQ33892.1"/>
    <property type="molecule type" value="Genomic_DNA"/>
</dbReference>
<organism evidence="2 3">
    <name type="scientific">Rhodopila globiformis</name>
    <name type="common">Rhodopseudomonas globiformis</name>
    <dbReference type="NCBI Taxonomy" id="1071"/>
    <lineage>
        <taxon>Bacteria</taxon>
        <taxon>Pseudomonadati</taxon>
        <taxon>Pseudomonadota</taxon>
        <taxon>Alphaproteobacteria</taxon>
        <taxon>Acetobacterales</taxon>
        <taxon>Acetobacteraceae</taxon>
        <taxon>Rhodopila</taxon>
    </lineage>
</organism>
<comment type="caution">
    <text evidence="2">The sequence shown here is derived from an EMBL/GenBank/DDBJ whole genome shotgun (WGS) entry which is preliminary data.</text>
</comment>